<organism evidence="10 11">
    <name type="scientific">Kytococcus aerolatus</name>
    <dbReference type="NCBI Taxonomy" id="592308"/>
    <lineage>
        <taxon>Bacteria</taxon>
        <taxon>Bacillati</taxon>
        <taxon>Actinomycetota</taxon>
        <taxon>Actinomycetes</taxon>
        <taxon>Micrococcales</taxon>
        <taxon>Kytococcaceae</taxon>
        <taxon>Kytococcus</taxon>
    </lineage>
</organism>
<keyword evidence="7 9" id="KW-0472">Membrane</keyword>
<keyword evidence="5 9" id="KW-1133">Transmembrane helix</keyword>
<keyword evidence="8 9" id="KW-0407">Ion channel</keyword>
<dbReference type="PANTHER" id="PTHR30266:SF2">
    <property type="entry name" value="LARGE-CONDUCTANCE MECHANOSENSITIVE CHANNEL"/>
    <property type="match status" value="1"/>
</dbReference>
<reference evidence="10 11" key="1">
    <citation type="submission" date="2017-06" db="EMBL/GenBank/DDBJ databases">
        <authorList>
            <person name="Kim H.J."/>
            <person name="Triplett B.A."/>
        </authorList>
    </citation>
    <scope>NUCLEOTIDE SEQUENCE [LARGE SCALE GENOMIC DNA]</scope>
    <source>
        <strain evidence="10 11">DSM 22179</strain>
    </source>
</reference>
<dbReference type="InterPro" id="IPR037673">
    <property type="entry name" value="MSC/AndL"/>
</dbReference>
<keyword evidence="4 9" id="KW-0812">Transmembrane</keyword>
<keyword evidence="6 9" id="KW-0406">Ion transport</keyword>
<name>A0A212TCE8_9MICO</name>
<dbReference type="SUPFAM" id="SSF81330">
    <property type="entry name" value="Gated mechanosensitive channel"/>
    <property type="match status" value="1"/>
</dbReference>
<keyword evidence="2 9" id="KW-0813">Transport</keyword>
<evidence type="ECO:0000256" key="1">
    <source>
        <dbReference type="ARBA" id="ARBA00004141"/>
    </source>
</evidence>
<evidence type="ECO:0000256" key="2">
    <source>
        <dbReference type="ARBA" id="ARBA00022448"/>
    </source>
</evidence>
<dbReference type="AlphaFoldDB" id="A0A212TCE8"/>
<evidence type="ECO:0000313" key="11">
    <source>
        <dbReference type="Proteomes" id="UP000198122"/>
    </source>
</evidence>
<keyword evidence="3 9" id="KW-1003">Cell membrane</keyword>
<dbReference type="Proteomes" id="UP000198122">
    <property type="component" value="Unassembled WGS sequence"/>
</dbReference>
<comment type="subcellular location">
    <subcellularLocation>
        <location evidence="9">Cell membrane</location>
        <topology evidence="9">Multi-pass membrane protein</topology>
    </subcellularLocation>
    <subcellularLocation>
        <location evidence="1">Membrane</location>
        <topology evidence="1">Multi-pass membrane protein</topology>
    </subcellularLocation>
</comment>
<dbReference type="InterPro" id="IPR036019">
    <property type="entry name" value="MscL_channel"/>
</dbReference>
<dbReference type="RefSeq" id="WP_088817881.1">
    <property type="nucleotide sequence ID" value="NZ_FYEZ01000001.1"/>
</dbReference>
<dbReference type="PANTHER" id="PTHR30266">
    <property type="entry name" value="MECHANOSENSITIVE CHANNEL MSCL"/>
    <property type="match status" value="1"/>
</dbReference>
<dbReference type="GO" id="GO:0008381">
    <property type="term" value="F:mechanosensitive monoatomic ion channel activity"/>
    <property type="evidence" value="ECO:0007669"/>
    <property type="project" value="UniProtKB-UniRule"/>
</dbReference>
<accession>A0A212TCE8</accession>
<dbReference type="NCBIfam" id="TIGR00220">
    <property type="entry name" value="mscL"/>
    <property type="match status" value="1"/>
</dbReference>
<dbReference type="HAMAP" id="MF_00115">
    <property type="entry name" value="MscL"/>
    <property type="match status" value="1"/>
</dbReference>
<dbReference type="PRINTS" id="PR01264">
    <property type="entry name" value="MECHCHANNEL"/>
</dbReference>
<evidence type="ECO:0000256" key="6">
    <source>
        <dbReference type="ARBA" id="ARBA00023065"/>
    </source>
</evidence>
<dbReference type="InterPro" id="IPR001185">
    <property type="entry name" value="MS_channel"/>
</dbReference>
<comment type="function">
    <text evidence="9">Channel that opens in response to stretch forces in the membrane lipid bilayer. May participate in the regulation of osmotic pressure changes within the cell.</text>
</comment>
<evidence type="ECO:0000256" key="9">
    <source>
        <dbReference type="HAMAP-Rule" id="MF_00115"/>
    </source>
</evidence>
<dbReference type="GO" id="GO:0005886">
    <property type="term" value="C:plasma membrane"/>
    <property type="evidence" value="ECO:0007669"/>
    <property type="project" value="UniProtKB-SubCell"/>
</dbReference>
<protein>
    <recommendedName>
        <fullName evidence="9">Large-conductance mechanosensitive channel</fullName>
    </recommendedName>
</protein>
<keyword evidence="11" id="KW-1185">Reference proteome</keyword>
<comment type="similarity">
    <text evidence="9">Belongs to the MscL family.</text>
</comment>
<gene>
    <name evidence="9" type="primary">mscL</name>
    <name evidence="10" type="ORF">SAMN05445756_0964</name>
</gene>
<evidence type="ECO:0000256" key="7">
    <source>
        <dbReference type="ARBA" id="ARBA00023136"/>
    </source>
</evidence>
<dbReference type="OrthoDB" id="9810350at2"/>
<evidence type="ECO:0000313" key="10">
    <source>
        <dbReference type="EMBL" id="SNC63718.1"/>
    </source>
</evidence>
<feature type="transmembrane region" description="Helical" evidence="9">
    <location>
        <begin position="12"/>
        <end position="30"/>
    </location>
</feature>
<dbReference type="Pfam" id="PF01741">
    <property type="entry name" value="MscL"/>
    <property type="match status" value="1"/>
</dbReference>
<dbReference type="Gene3D" id="1.10.1200.120">
    <property type="entry name" value="Large-conductance mechanosensitive channel, MscL, domain 1"/>
    <property type="match status" value="1"/>
</dbReference>
<evidence type="ECO:0000256" key="8">
    <source>
        <dbReference type="ARBA" id="ARBA00023303"/>
    </source>
</evidence>
<proteinExistence type="inferred from homology"/>
<sequence>MQGFKDFIMRGNVVELAVAVVIGGAFTAVVNKVVESLIDPILAAIGGADAAGLGFHLREGNPATFMDFGAILTALITFLITAAVVYYAFVMPMNKFNERRGVVAEQTDSEVLAEIRDLLKANRGL</sequence>
<evidence type="ECO:0000256" key="3">
    <source>
        <dbReference type="ARBA" id="ARBA00022475"/>
    </source>
</evidence>
<evidence type="ECO:0000256" key="5">
    <source>
        <dbReference type="ARBA" id="ARBA00022989"/>
    </source>
</evidence>
<dbReference type="EMBL" id="FYEZ01000001">
    <property type="protein sequence ID" value="SNC63718.1"/>
    <property type="molecule type" value="Genomic_DNA"/>
</dbReference>
<feature type="transmembrane region" description="Helical" evidence="9">
    <location>
        <begin position="68"/>
        <end position="90"/>
    </location>
</feature>
<evidence type="ECO:0000256" key="4">
    <source>
        <dbReference type="ARBA" id="ARBA00022692"/>
    </source>
</evidence>
<comment type="subunit">
    <text evidence="9">Homopentamer.</text>
</comment>